<feature type="region of interest" description="Disordered" evidence="1">
    <location>
        <begin position="72"/>
        <end position="97"/>
    </location>
</feature>
<keyword evidence="3" id="KW-1185">Reference proteome</keyword>
<dbReference type="RefSeq" id="WP_064089917.1">
    <property type="nucleotide sequence ID" value="NZ_LXSQ01000019.1"/>
</dbReference>
<evidence type="ECO:0000256" key="1">
    <source>
        <dbReference type="SAM" id="MobiDB-lite"/>
    </source>
</evidence>
<evidence type="ECO:0000313" key="2">
    <source>
        <dbReference type="EMBL" id="OAM42143.1"/>
    </source>
</evidence>
<gene>
    <name evidence="2" type="ORF">A7Q00_07255</name>
</gene>
<comment type="caution">
    <text evidence="2">The sequence shown here is derived from an EMBL/GenBank/DDBJ whole genome shotgun (WGS) entry which is preliminary data.</text>
</comment>
<name>A0A1B6VXY3_9NEIS</name>
<organism evidence="2 3">
    <name type="scientific">Eikenella halliae</name>
    <dbReference type="NCBI Taxonomy" id="1795832"/>
    <lineage>
        <taxon>Bacteria</taxon>
        <taxon>Pseudomonadati</taxon>
        <taxon>Pseudomonadota</taxon>
        <taxon>Betaproteobacteria</taxon>
        <taxon>Neisseriales</taxon>
        <taxon>Neisseriaceae</taxon>
        <taxon>Eikenella</taxon>
    </lineage>
</organism>
<protein>
    <submittedName>
        <fullName evidence="2">Uncharacterized protein</fullName>
    </submittedName>
</protein>
<dbReference type="OrthoDB" id="4259997at2"/>
<sequence>MLGWWITGFSDAYRQEPHLIASWEFGVFSADWLNELCQAGHAEQTENKGGYPNVYQTQAKHVAPWLLDGKISPQGDAPHGNRFSGSLKSSLHLTAYL</sequence>
<dbReference type="EMBL" id="LXSQ01000019">
    <property type="protein sequence ID" value="OAM42143.1"/>
    <property type="molecule type" value="Genomic_DNA"/>
</dbReference>
<dbReference type="AlphaFoldDB" id="A0A1B6VXY3"/>
<feature type="compositionally biased region" description="Polar residues" evidence="1">
    <location>
        <begin position="83"/>
        <end position="97"/>
    </location>
</feature>
<evidence type="ECO:0000313" key="3">
    <source>
        <dbReference type="Proteomes" id="UP000077726"/>
    </source>
</evidence>
<accession>A0A1B6VXY3</accession>
<reference evidence="3" key="1">
    <citation type="submission" date="2016-05" db="EMBL/GenBank/DDBJ databases">
        <title>Draft genome of Corynebacterium afermentans subsp. afermentans LCDC 88199T.</title>
        <authorList>
            <person name="Bernier A.-M."/>
            <person name="Bernard K."/>
        </authorList>
    </citation>
    <scope>NUCLEOTIDE SEQUENCE [LARGE SCALE GENOMIC DNA]</scope>
    <source>
        <strain evidence="3">NML130454</strain>
    </source>
</reference>
<dbReference type="Proteomes" id="UP000077726">
    <property type="component" value="Unassembled WGS sequence"/>
</dbReference>
<proteinExistence type="predicted"/>